<dbReference type="PIRSF" id="PIRSF006386">
    <property type="entry name" value="HCCAis_GSTk"/>
    <property type="match status" value="1"/>
</dbReference>
<organism evidence="3 4">
    <name type="scientific">Chelativorans intermedius</name>
    <dbReference type="NCBI Taxonomy" id="515947"/>
    <lineage>
        <taxon>Bacteria</taxon>
        <taxon>Pseudomonadati</taxon>
        <taxon>Pseudomonadota</taxon>
        <taxon>Alphaproteobacteria</taxon>
        <taxon>Hyphomicrobiales</taxon>
        <taxon>Phyllobacteriaceae</taxon>
        <taxon>Chelativorans</taxon>
    </lineage>
</organism>
<keyword evidence="1 3" id="KW-0413">Isomerase</keyword>
<dbReference type="RefSeq" id="WP_261522290.1">
    <property type="nucleotide sequence ID" value="NZ_JAODNW010000024.1"/>
</dbReference>
<dbReference type="InterPro" id="IPR051924">
    <property type="entry name" value="GST_Kappa/NadH"/>
</dbReference>
<keyword evidence="4" id="KW-1185">Reference proteome</keyword>
<dbReference type="PANTHER" id="PTHR42943:SF13">
    <property type="entry name" value="GLUTATHIONE S-TRANSFERASE KAPPA-RELATED"/>
    <property type="match status" value="1"/>
</dbReference>
<dbReference type="EC" id="5.99.1.4" evidence="1"/>
<feature type="domain" description="DSBA-like thioredoxin" evidence="2">
    <location>
        <begin position="4"/>
        <end position="197"/>
    </location>
</feature>
<dbReference type="Proteomes" id="UP001589755">
    <property type="component" value="Unassembled WGS sequence"/>
</dbReference>
<evidence type="ECO:0000313" key="4">
    <source>
        <dbReference type="Proteomes" id="UP001589755"/>
    </source>
</evidence>
<dbReference type="InterPro" id="IPR036249">
    <property type="entry name" value="Thioredoxin-like_sf"/>
</dbReference>
<protein>
    <recommendedName>
        <fullName evidence="1">2-hydroxychromene-2-carboxylate isomerase</fullName>
        <ecNumber evidence="1">5.99.1.4</ecNumber>
    </recommendedName>
</protein>
<dbReference type="EMBL" id="JBHLXD010000047">
    <property type="protein sequence ID" value="MFC0210311.1"/>
    <property type="molecule type" value="Genomic_DNA"/>
</dbReference>
<sequence length="216" mass="23736">MSKTIDYYMTALSPFSYLGHRALCAVAEKHGASLAVKPVNLPAIFEHSGAVPPARRPPVRQRYRFIELQRVADYRGLPINPKPRYWPVDPSLADHTIIALIEAGHDPLDYMQRIFAALWVDEEDISDRAVLAAHLRAAGFDSETVLPAAARPETAAIRARNTEEAIAADVVGAPAYILNGEPFWGQDRIEHLDRALATGRPAFSAAPFMDKPSSKG</sequence>
<name>A0ABV6DCE7_9HYPH</name>
<dbReference type="GO" id="GO:0016853">
    <property type="term" value="F:isomerase activity"/>
    <property type="evidence" value="ECO:0007669"/>
    <property type="project" value="UniProtKB-KW"/>
</dbReference>
<accession>A0ABV6DCE7</accession>
<dbReference type="PANTHER" id="PTHR42943">
    <property type="entry name" value="GLUTATHIONE S-TRANSFERASE KAPPA"/>
    <property type="match status" value="1"/>
</dbReference>
<comment type="catalytic activity">
    <reaction evidence="1">
        <text>2-hydroxychromene-2-carboxylate = (3E)-4-(2-hydroxyphenyl)-2-oxobut-3-enoate</text>
        <dbReference type="Rhea" id="RHEA:27401"/>
        <dbReference type="ChEBI" id="CHEBI:59350"/>
        <dbReference type="ChEBI" id="CHEBI:59353"/>
        <dbReference type="EC" id="5.99.1.4"/>
    </reaction>
</comment>
<evidence type="ECO:0000256" key="1">
    <source>
        <dbReference type="PIRNR" id="PIRNR006386"/>
    </source>
</evidence>
<proteinExistence type="inferred from homology"/>
<dbReference type="Pfam" id="PF01323">
    <property type="entry name" value="DSBA"/>
    <property type="match status" value="1"/>
</dbReference>
<dbReference type="InterPro" id="IPR014440">
    <property type="entry name" value="HCCAis_GSTk"/>
</dbReference>
<evidence type="ECO:0000259" key="2">
    <source>
        <dbReference type="Pfam" id="PF01323"/>
    </source>
</evidence>
<gene>
    <name evidence="3" type="ORF">ACFFJ2_18080</name>
</gene>
<dbReference type="SUPFAM" id="SSF52833">
    <property type="entry name" value="Thioredoxin-like"/>
    <property type="match status" value="1"/>
</dbReference>
<dbReference type="InterPro" id="IPR001853">
    <property type="entry name" value="DSBA-like_thioredoxin_dom"/>
</dbReference>
<reference evidence="3 4" key="1">
    <citation type="submission" date="2024-09" db="EMBL/GenBank/DDBJ databases">
        <authorList>
            <person name="Sun Q."/>
            <person name="Mori K."/>
        </authorList>
    </citation>
    <scope>NUCLEOTIDE SEQUENCE [LARGE SCALE GENOMIC DNA]</scope>
    <source>
        <strain evidence="3 4">CCM 8543</strain>
    </source>
</reference>
<evidence type="ECO:0000313" key="3">
    <source>
        <dbReference type="EMBL" id="MFC0210311.1"/>
    </source>
</evidence>
<dbReference type="Gene3D" id="3.40.30.10">
    <property type="entry name" value="Glutaredoxin"/>
    <property type="match status" value="1"/>
</dbReference>
<dbReference type="CDD" id="cd03022">
    <property type="entry name" value="DsbA_HCCA_Iso"/>
    <property type="match status" value="1"/>
</dbReference>
<comment type="similarity">
    <text evidence="1">Belongs to the GST superfamily. NadH family.</text>
</comment>
<dbReference type="InterPro" id="IPR044087">
    <property type="entry name" value="NahD-like"/>
</dbReference>
<comment type="caution">
    <text evidence="3">The sequence shown here is derived from an EMBL/GenBank/DDBJ whole genome shotgun (WGS) entry which is preliminary data.</text>
</comment>